<evidence type="ECO:0000256" key="4">
    <source>
        <dbReference type="ARBA" id="ARBA00022692"/>
    </source>
</evidence>
<dbReference type="InterPro" id="IPR000715">
    <property type="entry name" value="Glycosyl_transferase_4"/>
</dbReference>
<keyword evidence="5" id="KW-0133">Cell shape</keyword>
<dbReference type="GO" id="GO:0051301">
    <property type="term" value="P:cell division"/>
    <property type="evidence" value="ECO:0007669"/>
    <property type="project" value="UniProtKB-KW"/>
</dbReference>
<evidence type="ECO:0000256" key="6">
    <source>
        <dbReference type="ARBA" id="ARBA00022984"/>
    </source>
</evidence>
<keyword evidence="11" id="KW-0460">Magnesium</keyword>
<feature type="transmembrane region" description="Helical" evidence="12">
    <location>
        <begin position="212"/>
        <end position="232"/>
    </location>
</feature>
<sequence length="419" mass="47440">MLSELLYQLFHYQIFKSVFFRAGLTYLTAFFLVNTLMPKMIRSFRRKGITSDFAPYQESTGPYKGATPIMGGIILIPSILVAFLAWGWLNRYTTSLMILTLAFTLIGGADDWAKVMHKRRVLRGEEEQKSYADKADGLSGGMRLGLEFLVTLLVIGYLTYENGGLEAHLHIPGFPMKNLMPELPLWLFLPFVCMVIVGGANAVNLTDGLDSLATVPIVTTAIFVGSAAYIAGDQFWSDRLKLLFISEDLKELSVFSIGLIAACFAFLKFNSPPASIYMGDVGSLGLGAAICSMFVLVGTELYLPIVGGTFLLAAISVIIQRMWFQLALKRRGREYAEKNRFFYRAPYHHHAQEVLTFRESERQVRSIWHMWALRLGWGHVPDEDKYLNREQVNNKVIWNNHLRSVFLLVIALMIYFKVR</sequence>
<feature type="binding site" evidence="11">
    <location>
        <position position="280"/>
    </location>
    <ligand>
        <name>Mg(2+)</name>
        <dbReference type="ChEBI" id="CHEBI:18420"/>
    </ligand>
</feature>
<feature type="transmembrane region" description="Helical" evidence="12">
    <location>
        <begin position="144"/>
        <end position="160"/>
    </location>
</feature>
<dbReference type="Proteomes" id="UP000178449">
    <property type="component" value="Unassembled WGS sequence"/>
</dbReference>
<feature type="transmembrane region" description="Helical" evidence="12">
    <location>
        <begin position="18"/>
        <end position="37"/>
    </location>
</feature>
<name>A0A1F6GFZ2_9PROT</name>
<keyword evidence="6" id="KW-0573">Peptidoglycan synthesis</keyword>
<keyword evidence="11" id="KW-0479">Metal-binding</keyword>
<dbReference type="GO" id="GO:0005886">
    <property type="term" value="C:plasma membrane"/>
    <property type="evidence" value="ECO:0007669"/>
    <property type="project" value="TreeGrafter"/>
</dbReference>
<dbReference type="GO" id="GO:0071555">
    <property type="term" value="P:cell wall organization"/>
    <property type="evidence" value="ECO:0007669"/>
    <property type="project" value="UniProtKB-KW"/>
</dbReference>
<keyword evidence="2" id="KW-0132">Cell division</keyword>
<comment type="subcellular location">
    <subcellularLocation>
        <location evidence="1">Membrane</location>
        <topology evidence="1">Multi-pass membrane protein</topology>
    </subcellularLocation>
</comment>
<dbReference type="GO" id="GO:0008963">
    <property type="term" value="F:phospho-N-acetylmuramoyl-pentapeptide-transferase activity"/>
    <property type="evidence" value="ECO:0007669"/>
    <property type="project" value="InterPro"/>
</dbReference>
<evidence type="ECO:0000256" key="2">
    <source>
        <dbReference type="ARBA" id="ARBA00022618"/>
    </source>
</evidence>
<dbReference type="InterPro" id="IPR003524">
    <property type="entry name" value="PNAcMuramoyl-5peptid_Trfase"/>
</dbReference>
<evidence type="ECO:0000256" key="8">
    <source>
        <dbReference type="ARBA" id="ARBA00023136"/>
    </source>
</evidence>
<accession>A0A1F6GFZ2</accession>
<evidence type="ECO:0000313" key="14">
    <source>
        <dbReference type="Proteomes" id="UP000178449"/>
    </source>
</evidence>
<keyword evidence="10" id="KW-0961">Cell wall biogenesis/degradation</keyword>
<dbReference type="CDD" id="cd06852">
    <property type="entry name" value="GT_MraY"/>
    <property type="match status" value="1"/>
</dbReference>
<feature type="transmembrane region" description="Helical" evidence="12">
    <location>
        <begin position="276"/>
        <end position="295"/>
    </location>
</feature>
<evidence type="ECO:0000256" key="1">
    <source>
        <dbReference type="ARBA" id="ARBA00004141"/>
    </source>
</evidence>
<dbReference type="Pfam" id="PF00953">
    <property type="entry name" value="Glycos_transf_4"/>
    <property type="match status" value="1"/>
</dbReference>
<evidence type="ECO:0000256" key="5">
    <source>
        <dbReference type="ARBA" id="ARBA00022960"/>
    </source>
</evidence>
<dbReference type="AlphaFoldDB" id="A0A1F6GFZ2"/>
<dbReference type="GO" id="GO:0008360">
    <property type="term" value="P:regulation of cell shape"/>
    <property type="evidence" value="ECO:0007669"/>
    <property type="project" value="UniProtKB-KW"/>
</dbReference>
<evidence type="ECO:0000256" key="7">
    <source>
        <dbReference type="ARBA" id="ARBA00022989"/>
    </source>
</evidence>
<dbReference type="STRING" id="1817772.A2527_02975"/>
<evidence type="ECO:0000256" key="11">
    <source>
        <dbReference type="PIRSR" id="PIRSR600715-1"/>
    </source>
</evidence>
<keyword evidence="4 12" id="KW-0812">Transmembrane</keyword>
<keyword evidence="7 12" id="KW-1133">Transmembrane helix</keyword>
<evidence type="ECO:0000256" key="9">
    <source>
        <dbReference type="ARBA" id="ARBA00023306"/>
    </source>
</evidence>
<organism evidence="13 14">
    <name type="scientific">Candidatus Lambdaproteobacteria bacterium RIFOXYD2_FULL_50_16</name>
    <dbReference type="NCBI Taxonomy" id="1817772"/>
    <lineage>
        <taxon>Bacteria</taxon>
        <taxon>Pseudomonadati</taxon>
        <taxon>Pseudomonadota</taxon>
        <taxon>Candidatus Lambdaproteobacteria</taxon>
    </lineage>
</organism>
<comment type="cofactor">
    <cofactor evidence="11">
        <name>Mg(2+)</name>
        <dbReference type="ChEBI" id="CHEBI:18420"/>
    </cofactor>
</comment>
<proteinExistence type="predicted"/>
<reference evidence="13 14" key="1">
    <citation type="journal article" date="2016" name="Nat. Commun.">
        <title>Thousands of microbial genomes shed light on interconnected biogeochemical processes in an aquifer system.</title>
        <authorList>
            <person name="Anantharaman K."/>
            <person name="Brown C.T."/>
            <person name="Hug L.A."/>
            <person name="Sharon I."/>
            <person name="Castelle C.J."/>
            <person name="Probst A.J."/>
            <person name="Thomas B.C."/>
            <person name="Singh A."/>
            <person name="Wilkins M.J."/>
            <person name="Karaoz U."/>
            <person name="Brodie E.L."/>
            <person name="Williams K.H."/>
            <person name="Hubbard S.S."/>
            <person name="Banfield J.F."/>
        </authorList>
    </citation>
    <scope>NUCLEOTIDE SEQUENCE [LARGE SCALE GENOMIC DNA]</scope>
</reference>
<feature type="binding site" evidence="11">
    <location>
        <position position="204"/>
    </location>
    <ligand>
        <name>Mg(2+)</name>
        <dbReference type="ChEBI" id="CHEBI:18420"/>
    </ligand>
</feature>
<keyword evidence="3 13" id="KW-0808">Transferase</keyword>
<feature type="transmembrane region" description="Helical" evidence="12">
    <location>
        <begin position="69"/>
        <end position="89"/>
    </location>
</feature>
<feature type="transmembrane region" description="Helical" evidence="12">
    <location>
        <begin position="301"/>
        <end position="324"/>
    </location>
</feature>
<evidence type="ECO:0000256" key="12">
    <source>
        <dbReference type="SAM" id="Phobius"/>
    </source>
</evidence>
<evidence type="ECO:0000313" key="13">
    <source>
        <dbReference type="EMBL" id="OGG97037.1"/>
    </source>
</evidence>
<keyword evidence="8 12" id="KW-0472">Membrane</keyword>
<evidence type="ECO:0000256" key="10">
    <source>
        <dbReference type="ARBA" id="ARBA00023316"/>
    </source>
</evidence>
<dbReference type="PANTHER" id="PTHR22926">
    <property type="entry name" value="PHOSPHO-N-ACETYLMURAMOYL-PENTAPEPTIDE-TRANSFERASE"/>
    <property type="match status" value="1"/>
</dbReference>
<dbReference type="EMBL" id="MFNE01000006">
    <property type="protein sequence ID" value="OGG97037.1"/>
    <property type="molecule type" value="Genomic_DNA"/>
</dbReference>
<protein>
    <submittedName>
        <fullName evidence="13">Phospho-N-acetylmuramoyl-pentapeptide-transferase</fullName>
    </submittedName>
</protein>
<evidence type="ECO:0000256" key="3">
    <source>
        <dbReference type="ARBA" id="ARBA00022679"/>
    </source>
</evidence>
<dbReference type="GO" id="GO:0046872">
    <property type="term" value="F:metal ion binding"/>
    <property type="evidence" value="ECO:0007669"/>
    <property type="project" value="UniProtKB-KW"/>
</dbReference>
<dbReference type="PANTHER" id="PTHR22926:SF5">
    <property type="entry name" value="PHOSPHO-N-ACETYLMURAMOYL-PENTAPEPTIDE-TRANSFERASE HOMOLOG"/>
    <property type="match status" value="1"/>
</dbReference>
<dbReference type="GO" id="GO:0009252">
    <property type="term" value="P:peptidoglycan biosynthetic process"/>
    <property type="evidence" value="ECO:0007669"/>
    <property type="project" value="UniProtKB-KW"/>
</dbReference>
<feature type="transmembrane region" description="Helical" evidence="12">
    <location>
        <begin position="252"/>
        <end position="269"/>
    </location>
</feature>
<feature type="transmembrane region" description="Helical" evidence="12">
    <location>
        <begin position="185"/>
        <end position="205"/>
    </location>
</feature>
<feature type="transmembrane region" description="Helical" evidence="12">
    <location>
        <begin position="95"/>
        <end position="113"/>
    </location>
</feature>
<gene>
    <name evidence="13" type="ORF">A2527_02975</name>
</gene>
<feature type="transmembrane region" description="Helical" evidence="12">
    <location>
        <begin position="396"/>
        <end position="416"/>
    </location>
</feature>
<keyword evidence="9" id="KW-0131">Cell cycle</keyword>
<comment type="caution">
    <text evidence="13">The sequence shown here is derived from an EMBL/GenBank/DDBJ whole genome shotgun (WGS) entry which is preliminary data.</text>
</comment>